<keyword evidence="3" id="KW-0444">Lipid biosynthesis</keyword>
<organism evidence="13 14">
    <name type="scientific">Paeniroseomonas aquatica</name>
    <dbReference type="NCBI Taxonomy" id="373043"/>
    <lineage>
        <taxon>Bacteria</taxon>
        <taxon>Pseudomonadati</taxon>
        <taxon>Pseudomonadota</taxon>
        <taxon>Alphaproteobacteria</taxon>
        <taxon>Acetobacterales</taxon>
        <taxon>Acetobacteraceae</taxon>
        <taxon>Paeniroseomonas</taxon>
    </lineage>
</organism>
<dbReference type="SUPFAM" id="SSF103481">
    <property type="entry name" value="Multidrug resistance efflux transporter EmrE"/>
    <property type="match status" value="1"/>
</dbReference>
<evidence type="ECO:0000256" key="5">
    <source>
        <dbReference type="ARBA" id="ARBA00022556"/>
    </source>
</evidence>
<dbReference type="PANTHER" id="PTHR30561">
    <property type="entry name" value="SMR FAMILY PROTON-DEPENDENT DRUG EFFLUX TRANSPORTER SUGE"/>
    <property type="match status" value="1"/>
</dbReference>
<dbReference type="Proteomes" id="UP001529369">
    <property type="component" value="Unassembled WGS sequence"/>
</dbReference>
<dbReference type="InterPro" id="IPR000620">
    <property type="entry name" value="EamA_dom"/>
</dbReference>
<gene>
    <name evidence="13" type="ORF">QWZ14_05165</name>
</gene>
<evidence type="ECO:0000256" key="2">
    <source>
        <dbReference type="ARBA" id="ARBA00022475"/>
    </source>
</evidence>
<evidence type="ECO:0000313" key="14">
    <source>
        <dbReference type="Proteomes" id="UP001529369"/>
    </source>
</evidence>
<feature type="transmembrane region" description="Helical" evidence="11">
    <location>
        <begin position="54"/>
        <end position="74"/>
    </location>
</feature>
<keyword evidence="14" id="KW-1185">Reference proteome</keyword>
<dbReference type="InterPro" id="IPR037185">
    <property type="entry name" value="EmrE-like"/>
</dbReference>
<keyword evidence="7" id="KW-0448">Lipopolysaccharide biosynthesis</keyword>
<evidence type="ECO:0000256" key="11">
    <source>
        <dbReference type="SAM" id="Phobius"/>
    </source>
</evidence>
<name>A0ABT8A231_9PROT</name>
<dbReference type="InterPro" id="IPR000390">
    <property type="entry name" value="Small_drug/metabolite_transptr"/>
</dbReference>
<evidence type="ECO:0000256" key="8">
    <source>
        <dbReference type="ARBA" id="ARBA00022989"/>
    </source>
</evidence>
<keyword evidence="10 11" id="KW-0472">Membrane</keyword>
<evidence type="ECO:0000259" key="12">
    <source>
        <dbReference type="Pfam" id="PF00892"/>
    </source>
</evidence>
<evidence type="ECO:0000256" key="10">
    <source>
        <dbReference type="ARBA" id="ARBA00023136"/>
    </source>
</evidence>
<dbReference type="RefSeq" id="WP_290315502.1">
    <property type="nucleotide sequence ID" value="NZ_JAUFPN010000039.1"/>
</dbReference>
<feature type="transmembrane region" description="Helical" evidence="11">
    <location>
        <begin position="107"/>
        <end position="126"/>
    </location>
</feature>
<feature type="domain" description="EamA" evidence="12">
    <location>
        <begin position="51"/>
        <end position="123"/>
    </location>
</feature>
<evidence type="ECO:0000256" key="3">
    <source>
        <dbReference type="ARBA" id="ARBA00022516"/>
    </source>
</evidence>
<evidence type="ECO:0000256" key="9">
    <source>
        <dbReference type="ARBA" id="ARBA00023098"/>
    </source>
</evidence>
<dbReference type="PANTHER" id="PTHR30561:SF9">
    <property type="entry name" value="4-AMINO-4-DEOXY-L-ARABINOSE-PHOSPHOUNDECAPRENOL FLIPPASE SUBUNIT ARNF-RELATED"/>
    <property type="match status" value="1"/>
</dbReference>
<keyword evidence="9" id="KW-0443">Lipid metabolism</keyword>
<dbReference type="EMBL" id="JAUFPN010000039">
    <property type="protein sequence ID" value="MDN3563764.1"/>
    <property type="molecule type" value="Genomic_DNA"/>
</dbReference>
<keyword evidence="6 11" id="KW-0812">Transmembrane</keyword>
<comment type="caution">
    <text evidence="13">The sequence shown here is derived from an EMBL/GenBank/DDBJ whole genome shotgun (WGS) entry which is preliminary data.</text>
</comment>
<accession>A0ABT8A231</accession>
<evidence type="ECO:0000256" key="7">
    <source>
        <dbReference type="ARBA" id="ARBA00022985"/>
    </source>
</evidence>
<evidence type="ECO:0000256" key="4">
    <source>
        <dbReference type="ARBA" id="ARBA00022519"/>
    </source>
</evidence>
<keyword evidence="8 11" id="KW-1133">Transmembrane helix</keyword>
<protein>
    <submittedName>
        <fullName evidence="13">EamA family transporter</fullName>
    </submittedName>
</protein>
<reference evidence="14" key="1">
    <citation type="journal article" date="2019" name="Int. J. Syst. Evol. Microbiol.">
        <title>The Global Catalogue of Microorganisms (GCM) 10K type strain sequencing project: providing services to taxonomists for standard genome sequencing and annotation.</title>
        <authorList>
            <consortium name="The Broad Institute Genomics Platform"/>
            <consortium name="The Broad Institute Genome Sequencing Center for Infectious Disease"/>
            <person name="Wu L."/>
            <person name="Ma J."/>
        </authorList>
    </citation>
    <scope>NUCLEOTIDE SEQUENCE [LARGE SCALE GENOMIC DNA]</scope>
    <source>
        <strain evidence="14">CECT 7131</strain>
    </source>
</reference>
<dbReference type="Pfam" id="PF00892">
    <property type="entry name" value="EamA"/>
    <property type="match status" value="1"/>
</dbReference>
<keyword evidence="5" id="KW-0441">Lipid A biosynthesis</keyword>
<evidence type="ECO:0000256" key="1">
    <source>
        <dbReference type="ARBA" id="ARBA00004651"/>
    </source>
</evidence>
<proteinExistence type="predicted"/>
<evidence type="ECO:0000256" key="6">
    <source>
        <dbReference type="ARBA" id="ARBA00022692"/>
    </source>
</evidence>
<evidence type="ECO:0000313" key="13">
    <source>
        <dbReference type="EMBL" id="MDN3563764.1"/>
    </source>
</evidence>
<comment type="subcellular location">
    <subcellularLocation>
        <location evidence="1">Cell membrane</location>
        <topology evidence="1">Multi-pass membrane protein</topology>
    </subcellularLocation>
</comment>
<keyword evidence="2" id="KW-1003">Cell membrane</keyword>
<feature type="transmembrane region" description="Helical" evidence="11">
    <location>
        <begin position="81"/>
        <end position="101"/>
    </location>
</feature>
<sequence>MDHARVGGATPSHWAALAVAIVASQAGQLLLKLGAMGLPAGSIAAVMLAQMLRWQTMLGLCCYGGGTLFYALALRRIPMSVALPCTAVSYVSATLFGLLLFGETLTMLHVVGLAMVCGGVVLLAEIGGAPVPLQDRPSTGGG</sequence>
<dbReference type="Gene3D" id="1.10.3730.20">
    <property type="match status" value="1"/>
</dbReference>
<keyword evidence="4" id="KW-0997">Cell inner membrane</keyword>